<feature type="chain" id="PRO_5021396348" evidence="2">
    <location>
        <begin position="20"/>
        <end position="226"/>
    </location>
</feature>
<accession>A0A4Z2FE53</accession>
<protein>
    <submittedName>
        <fullName evidence="3">Uncharacterized protein</fullName>
    </submittedName>
</protein>
<feature type="compositionally biased region" description="Acidic residues" evidence="1">
    <location>
        <begin position="154"/>
        <end position="163"/>
    </location>
</feature>
<name>A0A4Z2FE53_9TELE</name>
<gene>
    <name evidence="3" type="ORF">EYF80_050573</name>
</gene>
<keyword evidence="4" id="KW-1185">Reference proteome</keyword>
<comment type="caution">
    <text evidence="3">The sequence shown here is derived from an EMBL/GenBank/DDBJ whole genome shotgun (WGS) entry which is preliminary data.</text>
</comment>
<feature type="compositionally biased region" description="Basic and acidic residues" evidence="1">
    <location>
        <begin position="94"/>
        <end position="114"/>
    </location>
</feature>
<organism evidence="3 4">
    <name type="scientific">Liparis tanakae</name>
    <name type="common">Tanaka's snailfish</name>
    <dbReference type="NCBI Taxonomy" id="230148"/>
    <lineage>
        <taxon>Eukaryota</taxon>
        <taxon>Metazoa</taxon>
        <taxon>Chordata</taxon>
        <taxon>Craniata</taxon>
        <taxon>Vertebrata</taxon>
        <taxon>Euteleostomi</taxon>
        <taxon>Actinopterygii</taxon>
        <taxon>Neopterygii</taxon>
        <taxon>Teleostei</taxon>
        <taxon>Neoteleostei</taxon>
        <taxon>Acanthomorphata</taxon>
        <taxon>Eupercaria</taxon>
        <taxon>Perciformes</taxon>
        <taxon>Cottioidei</taxon>
        <taxon>Cottales</taxon>
        <taxon>Liparidae</taxon>
        <taxon>Liparis</taxon>
    </lineage>
</organism>
<evidence type="ECO:0000313" key="3">
    <source>
        <dbReference type="EMBL" id="TNN39261.1"/>
    </source>
</evidence>
<proteinExistence type="predicted"/>
<dbReference type="Proteomes" id="UP000314294">
    <property type="component" value="Unassembled WGS sequence"/>
</dbReference>
<dbReference type="OrthoDB" id="10640808at2759"/>
<feature type="signal peptide" evidence="2">
    <location>
        <begin position="1"/>
        <end position="19"/>
    </location>
</feature>
<keyword evidence="2" id="KW-0732">Signal</keyword>
<reference evidence="3 4" key="1">
    <citation type="submission" date="2019-03" db="EMBL/GenBank/DDBJ databases">
        <title>First draft genome of Liparis tanakae, snailfish: a comprehensive survey of snailfish specific genes.</title>
        <authorList>
            <person name="Kim W."/>
            <person name="Song I."/>
            <person name="Jeong J.-H."/>
            <person name="Kim D."/>
            <person name="Kim S."/>
            <person name="Ryu S."/>
            <person name="Song J.Y."/>
            <person name="Lee S.K."/>
        </authorList>
    </citation>
    <scope>NUCLEOTIDE SEQUENCE [LARGE SCALE GENOMIC DNA]</scope>
    <source>
        <tissue evidence="3">Muscle</tissue>
    </source>
</reference>
<dbReference type="EMBL" id="SRLO01001295">
    <property type="protein sequence ID" value="TNN39261.1"/>
    <property type="molecule type" value="Genomic_DNA"/>
</dbReference>
<feature type="region of interest" description="Disordered" evidence="1">
    <location>
        <begin position="94"/>
        <end position="168"/>
    </location>
</feature>
<evidence type="ECO:0000313" key="4">
    <source>
        <dbReference type="Proteomes" id="UP000314294"/>
    </source>
</evidence>
<sequence>MEAPAAHAAPLLLYRVVLGVKTGISQPKSTSRQWTGAEVAAVPELIDITVAAPGVEGLEGSFISLTGHLGLRGPEVSVMAQTVELTSLFVLPRERGEEERGGEERGGERKERMAELLPSRGGGGVAEVERPLGDGGGERRGTENPSGGERSTLEEEEEEEEEEERGRLTEHGFVGLLYRHRSCNLIPCAHTCLMWKLTTYSALVRCTEMAKGSKGWKVKATRRRTA</sequence>
<feature type="compositionally biased region" description="Basic and acidic residues" evidence="1">
    <location>
        <begin position="127"/>
        <end position="142"/>
    </location>
</feature>
<evidence type="ECO:0000256" key="1">
    <source>
        <dbReference type="SAM" id="MobiDB-lite"/>
    </source>
</evidence>
<evidence type="ECO:0000256" key="2">
    <source>
        <dbReference type="SAM" id="SignalP"/>
    </source>
</evidence>
<dbReference type="AlphaFoldDB" id="A0A4Z2FE53"/>